<evidence type="ECO:0000313" key="6">
    <source>
        <dbReference type="Proteomes" id="UP000001542"/>
    </source>
</evidence>
<evidence type="ECO:0000259" key="4">
    <source>
        <dbReference type="Pfam" id="PF04577"/>
    </source>
</evidence>
<dbReference type="VEuPathDB" id="TrichDB:TVAGG3_0347260"/>
<dbReference type="VEuPathDB" id="TrichDB:TVAG_264940"/>
<dbReference type="Proteomes" id="UP000001542">
    <property type="component" value="Unassembled WGS sequence"/>
</dbReference>
<dbReference type="GO" id="GO:0016757">
    <property type="term" value="F:glycosyltransferase activity"/>
    <property type="evidence" value="ECO:0000318"/>
    <property type="project" value="GO_Central"/>
</dbReference>
<dbReference type="AlphaFoldDB" id="A2FVP6"/>
<dbReference type="KEGG" id="tva:4748710"/>
<accession>A2FVP6</accession>
<evidence type="ECO:0000256" key="2">
    <source>
        <dbReference type="ARBA" id="ARBA00022679"/>
    </source>
</evidence>
<reference evidence="5" key="2">
    <citation type="journal article" date="2007" name="Science">
        <title>Draft genome sequence of the sexually transmitted pathogen Trichomonas vaginalis.</title>
        <authorList>
            <person name="Carlton J.M."/>
            <person name="Hirt R.P."/>
            <person name="Silva J.C."/>
            <person name="Delcher A.L."/>
            <person name="Schatz M."/>
            <person name="Zhao Q."/>
            <person name="Wortman J.R."/>
            <person name="Bidwell S.L."/>
            <person name="Alsmark U.C.M."/>
            <person name="Besteiro S."/>
            <person name="Sicheritz-Ponten T."/>
            <person name="Noel C.J."/>
            <person name="Dacks J.B."/>
            <person name="Foster P.G."/>
            <person name="Simillion C."/>
            <person name="Van de Peer Y."/>
            <person name="Miranda-Saavedra D."/>
            <person name="Barton G.J."/>
            <person name="Westrop G.D."/>
            <person name="Mueller S."/>
            <person name="Dessi D."/>
            <person name="Fiori P.L."/>
            <person name="Ren Q."/>
            <person name="Paulsen I."/>
            <person name="Zhang H."/>
            <person name="Bastida-Corcuera F.D."/>
            <person name="Simoes-Barbosa A."/>
            <person name="Brown M.T."/>
            <person name="Hayes R.D."/>
            <person name="Mukherjee M."/>
            <person name="Okumura C.Y."/>
            <person name="Schneider R."/>
            <person name="Smith A.J."/>
            <person name="Vanacova S."/>
            <person name="Villalvazo M."/>
            <person name="Haas B.J."/>
            <person name="Pertea M."/>
            <person name="Feldblyum T.V."/>
            <person name="Utterback T.R."/>
            <person name="Shu C.L."/>
            <person name="Osoegawa K."/>
            <person name="de Jong P.J."/>
            <person name="Hrdy I."/>
            <person name="Horvathova L."/>
            <person name="Zubacova Z."/>
            <person name="Dolezal P."/>
            <person name="Malik S.B."/>
            <person name="Logsdon J.M. Jr."/>
            <person name="Henze K."/>
            <person name="Gupta A."/>
            <person name="Wang C.C."/>
            <person name="Dunne R.L."/>
            <person name="Upcroft J.A."/>
            <person name="Upcroft P."/>
            <person name="White O."/>
            <person name="Salzberg S.L."/>
            <person name="Tang P."/>
            <person name="Chiu C.-H."/>
            <person name="Lee Y.-S."/>
            <person name="Embley T.M."/>
            <person name="Coombs G.H."/>
            <person name="Mottram J.C."/>
            <person name="Tachezy J."/>
            <person name="Fraser-Liggett C.M."/>
            <person name="Johnson P.J."/>
        </authorList>
    </citation>
    <scope>NUCLEOTIDE SEQUENCE [LARGE SCALE GENOMIC DNA]</scope>
    <source>
        <strain evidence="5">G3</strain>
    </source>
</reference>
<sequence length="313" mass="37164">MHAFNNIYYFNYKNVICRTDLSFYFNNTIYINSIQCRPRFFNYSAEDHPIIDIKYNSYDDVICIGHQHSTDFGHWMVEIFPLYWYIPKDVLNRSIIAVPRISQFFVDCLNILEIKKSRIIYGDDLYFHAKNLHTVRAPYCDYISYQGMINFRRNIVKSLSLDKIQPFRFVFFNRKKGMSRHLGNFDLLLEEASRKYQNISFEQGVFYDRIVDQIKYFNEMKLLLAVHGALMANLVFMQPDTYVIEIQMEKGQFCFLRTAIFTGKKITVVRDQSISYRAVRDNVLNLSIIMPAVDSVMKNVYGSNTFKRLYVDD</sequence>
<dbReference type="OrthoDB" id="1892506at2759"/>
<reference evidence="5" key="1">
    <citation type="submission" date="2006-10" db="EMBL/GenBank/DDBJ databases">
        <authorList>
            <person name="Amadeo P."/>
            <person name="Zhao Q."/>
            <person name="Wortman J."/>
            <person name="Fraser-Liggett C."/>
            <person name="Carlton J."/>
        </authorList>
    </citation>
    <scope>NUCLEOTIDE SEQUENCE</scope>
    <source>
        <strain evidence="5">G3</strain>
    </source>
</reference>
<dbReference type="PANTHER" id="PTHR48437">
    <property type="entry name" value="INITIATOR BINDING DOMAIN-CONTAINING PROTEIN"/>
    <property type="match status" value="1"/>
</dbReference>
<dbReference type="EMBL" id="DS114064">
    <property type="protein sequence ID" value="EAX91018.1"/>
    <property type="molecule type" value="Genomic_DNA"/>
</dbReference>
<keyword evidence="1" id="KW-0328">Glycosyltransferase</keyword>
<keyword evidence="2" id="KW-0808">Transferase</keyword>
<evidence type="ECO:0000256" key="3">
    <source>
        <dbReference type="ARBA" id="ARBA00023180"/>
    </source>
</evidence>
<dbReference type="InterPro" id="IPR007657">
    <property type="entry name" value="Glycosyltransferase_61"/>
</dbReference>
<dbReference type="InterPro" id="IPR049625">
    <property type="entry name" value="Glyco_transf_61_cat"/>
</dbReference>
<evidence type="ECO:0000256" key="1">
    <source>
        <dbReference type="ARBA" id="ARBA00022676"/>
    </source>
</evidence>
<name>A2FVP6_TRIV3</name>
<feature type="domain" description="Glycosyltransferase 61 catalytic" evidence="4">
    <location>
        <begin position="72"/>
        <end position="244"/>
    </location>
</feature>
<evidence type="ECO:0000313" key="5">
    <source>
        <dbReference type="EMBL" id="EAX91018.1"/>
    </source>
</evidence>
<organism evidence="5 6">
    <name type="scientific">Trichomonas vaginalis (strain ATCC PRA-98 / G3)</name>
    <dbReference type="NCBI Taxonomy" id="412133"/>
    <lineage>
        <taxon>Eukaryota</taxon>
        <taxon>Metamonada</taxon>
        <taxon>Parabasalia</taxon>
        <taxon>Trichomonadida</taxon>
        <taxon>Trichomonadidae</taxon>
        <taxon>Trichomonas</taxon>
    </lineage>
</organism>
<keyword evidence="3" id="KW-0325">Glycoprotein</keyword>
<dbReference type="Pfam" id="PF04577">
    <property type="entry name" value="Glyco_transf_61"/>
    <property type="match status" value="1"/>
</dbReference>
<proteinExistence type="predicted"/>
<dbReference type="RefSeq" id="XP_001303948.1">
    <property type="nucleotide sequence ID" value="XM_001303947.1"/>
</dbReference>
<dbReference type="InParanoid" id="A2FVP6"/>
<gene>
    <name evidence="5" type="ORF">TVAG_264940</name>
</gene>
<protein>
    <recommendedName>
        <fullName evidence="4">Glycosyltransferase 61 catalytic domain-containing protein</fullName>
    </recommendedName>
</protein>
<dbReference type="PANTHER" id="PTHR48437:SF1">
    <property type="entry name" value="INITIATOR BINDING DOMAIN-CONTAINING PROTEIN"/>
    <property type="match status" value="1"/>
</dbReference>
<keyword evidence="6" id="KW-1185">Reference proteome</keyword>